<evidence type="ECO:0000256" key="4">
    <source>
        <dbReference type="ARBA" id="ARBA00008954"/>
    </source>
</evidence>
<evidence type="ECO:0000256" key="10">
    <source>
        <dbReference type="ARBA" id="ARBA00029760"/>
    </source>
</evidence>
<dbReference type="EC" id="2.6.1.22" evidence="5"/>
<comment type="catalytic activity">
    <reaction evidence="1">
        <text>(S)-3-amino-2-methylpropanoate + 2-oxoglutarate = 2-methyl-3-oxopropanoate + L-glutamate</text>
        <dbReference type="Rhea" id="RHEA:13993"/>
        <dbReference type="ChEBI" id="CHEBI:16810"/>
        <dbReference type="ChEBI" id="CHEBI:29985"/>
        <dbReference type="ChEBI" id="CHEBI:57700"/>
        <dbReference type="ChEBI" id="CHEBI:58655"/>
        <dbReference type="EC" id="2.6.1.22"/>
    </reaction>
</comment>
<evidence type="ECO:0000256" key="3">
    <source>
        <dbReference type="ARBA" id="ARBA00005176"/>
    </source>
</evidence>
<evidence type="ECO:0000256" key="13">
    <source>
        <dbReference type="ARBA" id="ARBA00031787"/>
    </source>
</evidence>
<dbReference type="GO" id="GO:0030170">
    <property type="term" value="F:pyridoxal phosphate binding"/>
    <property type="evidence" value="ECO:0007669"/>
    <property type="project" value="InterPro"/>
</dbReference>
<dbReference type="PANTHER" id="PTHR11986">
    <property type="entry name" value="AMINOTRANSFERASE CLASS III"/>
    <property type="match status" value="1"/>
</dbReference>
<dbReference type="GO" id="GO:0047298">
    <property type="term" value="F:(S)-3-amino-2-methylpropionate transaminase activity"/>
    <property type="evidence" value="ECO:0007669"/>
    <property type="project" value="UniProtKB-EC"/>
</dbReference>
<evidence type="ECO:0000256" key="9">
    <source>
        <dbReference type="ARBA" id="ARBA00022898"/>
    </source>
</evidence>
<dbReference type="CDD" id="cd00610">
    <property type="entry name" value="OAT_like"/>
    <property type="match status" value="1"/>
</dbReference>
<evidence type="ECO:0000256" key="15">
    <source>
        <dbReference type="ARBA" id="ARBA00050054"/>
    </source>
</evidence>
<sequence length="460" mass="49857">MLKNSLPKIISQTLPGPKAAAIIERRKNAVPNAIRCIYPCVMAKAEGAMIEDVDGNLFLDWVGGVGVLNIGHTHPDLVAAVQEQASKYFHGMFNIVTHEGYVKLAEKLNTLAPVRGLSKKTMFANSGAEADENAVKIAKSYTKRPNIIVFSGAFHGRTLLTMSMTSKKAYAAGMGPFPDGIYRAEFPYLYRTPGNLSGAQAIKYYMESLQKVFEEASPAQYVAAIVLEPLQGEGGFIPAPLQWVKAVRKVCDENGILLIADEVQTGFGRTGKLFASEYWKEAGCEPDIIATAKSIAGGVPLSAIIADSKIMDSVSTGIIGGTYGGNALACAAGLKVLEVIERDHLIERSNEIGKRCFEVFNSWKEKYEVIGDVRGLGAMIGIEFVTDKISKKPNSGLVNQLIRNTANHGLIIENAGVYNNVIRFLAPLVITDEQLNAGFEILENAIKEESERATAFSLMF</sequence>
<dbReference type="InterPro" id="IPR005814">
    <property type="entry name" value="Aminotrans_3"/>
</dbReference>
<evidence type="ECO:0000256" key="12">
    <source>
        <dbReference type="ARBA" id="ARBA00030857"/>
    </source>
</evidence>
<accession>A0A371J466</accession>
<keyword evidence="7 17" id="KW-0032">Aminotransferase</keyword>
<dbReference type="Proteomes" id="UP000216411">
    <property type="component" value="Unassembled WGS sequence"/>
</dbReference>
<dbReference type="OrthoDB" id="9801052at2"/>
<dbReference type="Pfam" id="PF00202">
    <property type="entry name" value="Aminotran_3"/>
    <property type="match status" value="1"/>
</dbReference>
<evidence type="ECO:0000313" key="18">
    <source>
        <dbReference type="Proteomes" id="UP000216411"/>
    </source>
</evidence>
<dbReference type="InterPro" id="IPR015424">
    <property type="entry name" value="PyrdxlP-dep_Trfase"/>
</dbReference>
<dbReference type="Gene3D" id="3.40.640.10">
    <property type="entry name" value="Type I PLP-dependent aspartate aminotransferase-like (Major domain)"/>
    <property type="match status" value="1"/>
</dbReference>
<dbReference type="PIRSF" id="PIRSF000521">
    <property type="entry name" value="Transaminase_4ab_Lys_Orn"/>
    <property type="match status" value="1"/>
</dbReference>
<keyword evidence="18" id="KW-1185">Reference proteome</keyword>
<dbReference type="InterPro" id="IPR015421">
    <property type="entry name" value="PyrdxlP-dep_Trfase_major"/>
</dbReference>
<evidence type="ECO:0000256" key="1">
    <source>
        <dbReference type="ARBA" id="ARBA00001750"/>
    </source>
</evidence>
<evidence type="ECO:0000256" key="5">
    <source>
        <dbReference type="ARBA" id="ARBA00012876"/>
    </source>
</evidence>
<keyword evidence="9 16" id="KW-0663">Pyridoxal phosphate</keyword>
<dbReference type="PANTHER" id="PTHR11986:SF58">
    <property type="entry name" value="LEUCINE_METHIONINE RACEMASE"/>
    <property type="match status" value="1"/>
</dbReference>
<gene>
    <name evidence="17" type="ORF">CG710_020615</name>
</gene>
<evidence type="ECO:0000256" key="7">
    <source>
        <dbReference type="ARBA" id="ARBA00022576"/>
    </source>
</evidence>
<evidence type="ECO:0000256" key="8">
    <source>
        <dbReference type="ARBA" id="ARBA00022679"/>
    </source>
</evidence>
<dbReference type="GO" id="GO:0042802">
    <property type="term" value="F:identical protein binding"/>
    <property type="evidence" value="ECO:0007669"/>
    <property type="project" value="TreeGrafter"/>
</dbReference>
<dbReference type="RefSeq" id="WP_094377895.1">
    <property type="nucleotide sequence ID" value="NZ_NOKA02000106.1"/>
</dbReference>
<organism evidence="17 18">
    <name type="scientific">Lachnotalea glycerini</name>
    <dbReference type="NCBI Taxonomy" id="1763509"/>
    <lineage>
        <taxon>Bacteria</taxon>
        <taxon>Bacillati</taxon>
        <taxon>Bacillota</taxon>
        <taxon>Clostridia</taxon>
        <taxon>Lachnospirales</taxon>
        <taxon>Lachnospiraceae</taxon>
        <taxon>Lachnotalea</taxon>
    </lineage>
</organism>
<name>A0A371J466_9FIRM</name>
<dbReference type="EMBL" id="NOKA02000106">
    <property type="protein sequence ID" value="RDY27503.1"/>
    <property type="molecule type" value="Genomic_DNA"/>
</dbReference>
<comment type="catalytic activity">
    <reaction evidence="14">
        <text>4-aminobutanoate + 2-oxoglutarate = succinate semialdehyde + L-glutamate</text>
        <dbReference type="Rhea" id="RHEA:23352"/>
        <dbReference type="ChEBI" id="CHEBI:16810"/>
        <dbReference type="ChEBI" id="CHEBI:29985"/>
        <dbReference type="ChEBI" id="CHEBI:57706"/>
        <dbReference type="ChEBI" id="CHEBI:59888"/>
        <dbReference type="EC" id="2.6.1.19"/>
    </reaction>
</comment>
<evidence type="ECO:0000256" key="14">
    <source>
        <dbReference type="ARBA" id="ARBA00048021"/>
    </source>
</evidence>
<dbReference type="InterPro" id="IPR015422">
    <property type="entry name" value="PyrdxlP-dep_Trfase_small"/>
</dbReference>
<reference evidence="17 18" key="1">
    <citation type="journal article" date="2017" name="Genome Announc.">
        <title>Draft Genome Sequence of a Sporulating and Motile Strain of Lachnotalea glycerini Isolated from Water in Quebec City, Canada.</title>
        <authorList>
            <person name="Maheux A.F."/>
            <person name="Boudreau D.K."/>
            <person name="Berube E."/>
            <person name="Boissinot M."/>
            <person name="Raymond F."/>
            <person name="Brodeur S."/>
            <person name="Corbeil J."/>
            <person name="Isabel S."/>
            <person name="Omar R.F."/>
            <person name="Bergeron M.G."/>
        </authorList>
    </citation>
    <scope>NUCLEOTIDE SEQUENCE [LARGE SCALE GENOMIC DNA]</scope>
    <source>
        <strain evidence="17 18">CCRI-19302</strain>
    </source>
</reference>
<dbReference type="InterPro" id="IPR050103">
    <property type="entry name" value="Class-III_PLP-dep_AT"/>
</dbReference>
<protein>
    <recommendedName>
        <fullName evidence="12">(S)-3-amino-2-methylpropionate transaminase</fullName>
        <ecNumber evidence="6">2.6.1.19</ecNumber>
        <ecNumber evidence="5">2.6.1.22</ecNumber>
    </recommendedName>
    <alternativeName>
        <fullName evidence="13">GABA aminotransferase</fullName>
    </alternativeName>
    <alternativeName>
        <fullName evidence="11">Gamma-amino-N-butyrate transaminase</fullName>
    </alternativeName>
    <alternativeName>
        <fullName evidence="15">Glutamate:succinic semialdehyde transaminase</fullName>
    </alternativeName>
    <alternativeName>
        <fullName evidence="10">L-AIBAT</fullName>
    </alternativeName>
</protein>
<dbReference type="SUPFAM" id="SSF53383">
    <property type="entry name" value="PLP-dependent transferases"/>
    <property type="match status" value="1"/>
</dbReference>
<dbReference type="GO" id="GO:0034386">
    <property type="term" value="F:4-aminobutyrate:2-oxoglutarate transaminase activity"/>
    <property type="evidence" value="ECO:0007669"/>
    <property type="project" value="UniProtKB-EC"/>
</dbReference>
<dbReference type="EC" id="2.6.1.19" evidence="6"/>
<dbReference type="AlphaFoldDB" id="A0A371J466"/>
<comment type="similarity">
    <text evidence="4 16">Belongs to the class-III pyridoxal-phosphate-dependent aminotransferase family.</text>
</comment>
<evidence type="ECO:0000256" key="11">
    <source>
        <dbReference type="ARBA" id="ARBA00030204"/>
    </source>
</evidence>
<dbReference type="PROSITE" id="PS00600">
    <property type="entry name" value="AA_TRANSFER_CLASS_3"/>
    <property type="match status" value="1"/>
</dbReference>
<comment type="caution">
    <text evidence="17">The sequence shown here is derived from an EMBL/GenBank/DDBJ whole genome shotgun (WGS) entry which is preliminary data.</text>
</comment>
<dbReference type="Gene3D" id="3.90.1150.10">
    <property type="entry name" value="Aspartate Aminotransferase, domain 1"/>
    <property type="match status" value="1"/>
</dbReference>
<dbReference type="FunFam" id="3.40.640.10:FF:000013">
    <property type="entry name" value="4-aminobutyrate aminotransferase"/>
    <property type="match status" value="1"/>
</dbReference>
<proteinExistence type="inferred from homology"/>
<comment type="pathway">
    <text evidence="3">Amino-acid degradation; 4-aminobutanoate degradation.</text>
</comment>
<dbReference type="InterPro" id="IPR049704">
    <property type="entry name" value="Aminotrans_3_PPA_site"/>
</dbReference>
<evidence type="ECO:0000256" key="6">
    <source>
        <dbReference type="ARBA" id="ARBA00012912"/>
    </source>
</evidence>
<evidence type="ECO:0000313" key="17">
    <source>
        <dbReference type="EMBL" id="RDY27503.1"/>
    </source>
</evidence>
<keyword evidence="8 17" id="KW-0808">Transferase</keyword>
<evidence type="ECO:0000256" key="2">
    <source>
        <dbReference type="ARBA" id="ARBA00001933"/>
    </source>
</evidence>
<comment type="cofactor">
    <cofactor evidence="2">
        <name>pyridoxal 5'-phosphate</name>
        <dbReference type="ChEBI" id="CHEBI:597326"/>
    </cofactor>
</comment>
<evidence type="ECO:0000256" key="16">
    <source>
        <dbReference type="RuleBase" id="RU003560"/>
    </source>
</evidence>